<accession>A0A1H3B2B3</accession>
<organism evidence="1 2">
    <name type="scientific">Flavobacterium degerlachei</name>
    <dbReference type="NCBI Taxonomy" id="229203"/>
    <lineage>
        <taxon>Bacteria</taxon>
        <taxon>Pseudomonadati</taxon>
        <taxon>Bacteroidota</taxon>
        <taxon>Flavobacteriia</taxon>
        <taxon>Flavobacteriales</taxon>
        <taxon>Flavobacteriaceae</taxon>
        <taxon>Flavobacterium</taxon>
    </lineage>
</organism>
<name>A0A1H3B2B3_9FLAO</name>
<evidence type="ECO:0000313" key="1">
    <source>
        <dbReference type="EMBL" id="SDX36067.1"/>
    </source>
</evidence>
<sequence>MFLKLKYNLISFKKAMEIEKTANHSHFFTKDRVVYEKLSNGETITIKTLSFYYPDWDILSEEKISYLNKHHEHFKEQEKLKEPSQMDLFG</sequence>
<dbReference type="STRING" id="229203.SAMN05444338_109136"/>
<dbReference type="EMBL" id="FNMV01000009">
    <property type="protein sequence ID" value="SDX36067.1"/>
    <property type="molecule type" value="Genomic_DNA"/>
</dbReference>
<dbReference type="AlphaFoldDB" id="A0A1H3B2B3"/>
<keyword evidence="2" id="KW-1185">Reference proteome</keyword>
<dbReference type="Proteomes" id="UP000198569">
    <property type="component" value="Unassembled WGS sequence"/>
</dbReference>
<proteinExistence type="predicted"/>
<protein>
    <submittedName>
        <fullName evidence="1">Uncharacterized protein</fullName>
    </submittedName>
</protein>
<evidence type="ECO:0000313" key="2">
    <source>
        <dbReference type="Proteomes" id="UP000198569"/>
    </source>
</evidence>
<reference evidence="2" key="1">
    <citation type="submission" date="2016-10" db="EMBL/GenBank/DDBJ databases">
        <authorList>
            <person name="Varghese N."/>
            <person name="Submissions S."/>
        </authorList>
    </citation>
    <scope>NUCLEOTIDE SEQUENCE [LARGE SCALE GENOMIC DNA]</scope>
    <source>
        <strain evidence="2">DSM 15718</strain>
    </source>
</reference>
<gene>
    <name evidence="1" type="ORF">SAMN05444338_109136</name>
</gene>